<protein>
    <submittedName>
        <fullName evidence="2">cAMP-binding domain of CRP or a regulatory subunit of cAMP-dependent protein kinases</fullName>
    </submittedName>
</protein>
<dbReference type="Pfam" id="PF00027">
    <property type="entry name" value="cNMP_binding"/>
    <property type="match status" value="1"/>
</dbReference>
<dbReference type="InterPro" id="IPR018490">
    <property type="entry name" value="cNMP-bd_dom_sf"/>
</dbReference>
<sequence>MQNIWQKIDTYTQLSEESRTAWEEILRKRSYKKNELFLTEGQTPKMVAFVSEGLFSQYFTAENGDIVIKKFFPENHFVASTSALLKKSPSPFNIKAIEDSIVFEYNFYDFKQLTEKHQDIAAFYIRYIELHWIIEKEPLEISFRYDTAKTRYADFLRNYPSLEFRLKQHEIASYLGITPTQLSRIRAES</sequence>
<name>A0A1I5MNG7_9BACT</name>
<reference evidence="2 3" key="1">
    <citation type="submission" date="2016-10" db="EMBL/GenBank/DDBJ databases">
        <authorList>
            <person name="de Groot N.N."/>
        </authorList>
    </citation>
    <scope>NUCLEOTIDE SEQUENCE [LARGE SCALE GENOMIC DNA]</scope>
    <source>
        <strain evidence="3">E92,LMG 26720,CCM 7988</strain>
    </source>
</reference>
<keyword evidence="2" id="KW-0808">Transferase</keyword>
<feature type="domain" description="Cyclic nucleotide-binding" evidence="1">
    <location>
        <begin position="10"/>
        <end position="113"/>
    </location>
</feature>
<organism evidence="2 3">
    <name type="scientific">Pseudarcicella hirudinis</name>
    <dbReference type="NCBI Taxonomy" id="1079859"/>
    <lineage>
        <taxon>Bacteria</taxon>
        <taxon>Pseudomonadati</taxon>
        <taxon>Bacteroidota</taxon>
        <taxon>Cytophagia</taxon>
        <taxon>Cytophagales</taxon>
        <taxon>Flectobacillaceae</taxon>
        <taxon>Pseudarcicella</taxon>
    </lineage>
</organism>
<dbReference type="InterPro" id="IPR000595">
    <property type="entry name" value="cNMP-bd_dom"/>
</dbReference>
<dbReference type="RefSeq" id="WP_092011221.1">
    <property type="nucleotide sequence ID" value="NZ_FOXH01000001.1"/>
</dbReference>
<dbReference type="GO" id="GO:0016301">
    <property type="term" value="F:kinase activity"/>
    <property type="evidence" value="ECO:0007669"/>
    <property type="project" value="UniProtKB-KW"/>
</dbReference>
<dbReference type="STRING" id="1079859.SAMN04515674_101383"/>
<proteinExistence type="predicted"/>
<dbReference type="SUPFAM" id="SSF51206">
    <property type="entry name" value="cAMP-binding domain-like"/>
    <property type="match status" value="1"/>
</dbReference>
<dbReference type="InterPro" id="IPR014710">
    <property type="entry name" value="RmlC-like_jellyroll"/>
</dbReference>
<keyword evidence="2" id="KW-0418">Kinase</keyword>
<dbReference type="AlphaFoldDB" id="A0A1I5MNG7"/>
<gene>
    <name evidence="2" type="ORF">SAMN04515674_101383</name>
</gene>
<keyword evidence="3" id="KW-1185">Reference proteome</keyword>
<evidence type="ECO:0000259" key="1">
    <source>
        <dbReference type="PROSITE" id="PS50042"/>
    </source>
</evidence>
<dbReference type="OrthoDB" id="663011at2"/>
<dbReference type="Gene3D" id="2.60.120.10">
    <property type="entry name" value="Jelly Rolls"/>
    <property type="match status" value="1"/>
</dbReference>
<accession>A0A1I5MNG7</accession>
<dbReference type="EMBL" id="FOXH01000001">
    <property type="protein sequence ID" value="SFP11154.1"/>
    <property type="molecule type" value="Genomic_DNA"/>
</dbReference>
<dbReference type="PROSITE" id="PS50042">
    <property type="entry name" value="CNMP_BINDING_3"/>
    <property type="match status" value="1"/>
</dbReference>
<evidence type="ECO:0000313" key="2">
    <source>
        <dbReference type="EMBL" id="SFP11154.1"/>
    </source>
</evidence>
<evidence type="ECO:0000313" key="3">
    <source>
        <dbReference type="Proteomes" id="UP000199306"/>
    </source>
</evidence>
<dbReference type="CDD" id="cd00038">
    <property type="entry name" value="CAP_ED"/>
    <property type="match status" value="1"/>
</dbReference>
<dbReference type="Proteomes" id="UP000199306">
    <property type="component" value="Unassembled WGS sequence"/>
</dbReference>